<gene>
    <name evidence="1" type="ORF">HanXRQr2_Chr02g0056841</name>
</gene>
<organism evidence="1 2">
    <name type="scientific">Helianthus annuus</name>
    <name type="common">Common sunflower</name>
    <dbReference type="NCBI Taxonomy" id="4232"/>
    <lineage>
        <taxon>Eukaryota</taxon>
        <taxon>Viridiplantae</taxon>
        <taxon>Streptophyta</taxon>
        <taxon>Embryophyta</taxon>
        <taxon>Tracheophyta</taxon>
        <taxon>Spermatophyta</taxon>
        <taxon>Magnoliopsida</taxon>
        <taxon>eudicotyledons</taxon>
        <taxon>Gunneridae</taxon>
        <taxon>Pentapetalae</taxon>
        <taxon>asterids</taxon>
        <taxon>campanulids</taxon>
        <taxon>Asterales</taxon>
        <taxon>Asteraceae</taxon>
        <taxon>Asteroideae</taxon>
        <taxon>Heliantheae alliance</taxon>
        <taxon>Heliantheae</taxon>
        <taxon>Helianthus</taxon>
    </lineage>
</organism>
<dbReference type="Gramene" id="mRNA:HanXRQr2_Chr02g0056841">
    <property type="protein sequence ID" value="mRNA:HanXRQr2_Chr02g0056841"/>
    <property type="gene ID" value="HanXRQr2_Chr02g0056841"/>
</dbReference>
<sequence>MHWLETGHLLIHTEVEEKLGYFLLLHFGLGHRRQSRDFVD</sequence>
<proteinExistence type="predicted"/>
<comment type="caution">
    <text evidence="1">The sequence shown here is derived from an EMBL/GenBank/DDBJ whole genome shotgun (WGS) entry which is preliminary data.</text>
</comment>
<reference evidence="1" key="1">
    <citation type="journal article" date="2017" name="Nature">
        <title>The sunflower genome provides insights into oil metabolism, flowering and Asterid evolution.</title>
        <authorList>
            <person name="Badouin H."/>
            <person name="Gouzy J."/>
            <person name="Grassa C.J."/>
            <person name="Murat F."/>
            <person name="Staton S.E."/>
            <person name="Cottret L."/>
            <person name="Lelandais-Briere C."/>
            <person name="Owens G.L."/>
            <person name="Carrere S."/>
            <person name="Mayjonade B."/>
            <person name="Legrand L."/>
            <person name="Gill N."/>
            <person name="Kane N.C."/>
            <person name="Bowers J.E."/>
            <person name="Hubner S."/>
            <person name="Bellec A."/>
            <person name="Berard A."/>
            <person name="Berges H."/>
            <person name="Blanchet N."/>
            <person name="Boniface M.C."/>
            <person name="Brunel D."/>
            <person name="Catrice O."/>
            <person name="Chaidir N."/>
            <person name="Claudel C."/>
            <person name="Donnadieu C."/>
            <person name="Faraut T."/>
            <person name="Fievet G."/>
            <person name="Helmstetter N."/>
            <person name="King M."/>
            <person name="Knapp S.J."/>
            <person name="Lai Z."/>
            <person name="Le Paslier M.C."/>
            <person name="Lippi Y."/>
            <person name="Lorenzon L."/>
            <person name="Mandel J.R."/>
            <person name="Marage G."/>
            <person name="Marchand G."/>
            <person name="Marquand E."/>
            <person name="Bret-Mestries E."/>
            <person name="Morien E."/>
            <person name="Nambeesan S."/>
            <person name="Nguyen T."/>
            <person name="Pegot-Espagnet P."/>
            <person name="Pouilly N."/>
            <person name="Raftis F."/>
            <person name="Sallet E."/>
            <person name="Schiex T."/>
            <person name="Thomas J."/>
            <person name="Vandecasteele C."/>
            <person name="Vares D."/>
            <person name="Vear F."/>
            <person name="Vautrin S."/>
            <person name="Crespi M."/>
            <person name="Mangin B."/>
            <person name="Burke J.M."/>
            <person name="Salse J."/>
            <person name="Munos S."/>
            <person name="Vincourt P."/>
            <person name="Rieseberg L.H."/>
            <person name="Langlade N.B."/>
        </authorList>
    </citation>
    <scope>NUCLEOTIDE SEQUENCE</scope>
    <source>
        <tissue evidence="1">Leaves</tissue>
    </source>
</reference>
<dbReference type="AlphaFoldDB" id="A0A9K3NYB2"/>
<reference evidence="1" key="2">
    <citation type="submission" date="2020-06" db="EMBL/GenBank/DDBJ databases">
        <title>Helianthus annuus Genome sequencing and assembly Release 2.</title>
        <authorList>
            <person name="Gouzy J."/>
            <person name="Langlade N."/>
            <person name="Munos S."/>
        </authorList>
    </citation>
    <scope>NUCLEOTIDE SEQUENCE</scope>
    <source>
        <tissue evidence="1">Leaves</tissue>
    </source>
</reference>
<keyword evidence="2" id="KW-1185">Reference proteome</keyword>
<evidence type="ECO:0000313" key="1">
    <source>
        <dbReference type="EMBL" id="KAF5817762.1"/>
    </source>
</evidence>
<accession>A0A9K3NYB2</accession>
<dbReference type="EMBL" id="MNCJ02000317">
    <property type="protein sequence ID" value="KAF5817762.1"/>
    <property type="molecule type" value="Genomic_DNA"/>
</dbReference>
<evidence type="ECO:0000313" key="2">
    <source>
        <dbReference type="Proteomes" id="UP000215914"/>
    </source>
</evidence>
<protein>
    <submittedName>
        <fullName evidence="1">Uncharacterized protein</fullName>
    </submittedName>
</protein>
<dbReference type="Proteomes" id="UP000215914">
    <property type="component" value="Unassembled WGS sequence"/>
</dbReference>
<name>A0A9K3NYB2_HELAN</name>